<dbReference type="PANTHER" id="PTHR34386:SF1">
    <property type="entry name" value="GLUTAREDOXIN-LIKE PROTEIN NRDH"/>
    <property type="match status" value="1"/>
</dbReference>
<dbReference type="Pfam" id="PF00462">
    <property type="entry name" value="Glutaredoxin"/>
    <property type="match status" value="1"/>
</dbReference>
<dbReference type="Gene3D" id="3.40.30.10">
    <property type="entry name" value="Glutaredoxin"/>
    <property type="match status" value="1"/>
</dbReference>
<feature type="domain" description="Glutaredoxin" evidence="1">
    <location>
        <begin position="5"/>
        <end position="64"/>
    </location>
</feature>
<dbReference type="InterPro" id="IPR002109">
    <property type="entry name" value="Glutaredoxin"/>
</dbReference>
<dbReference type="SUPFAM" id="SSF52833">
    <property type="entry name" value="Thioredoxin-like"/>
    <property type="match status" value="1"/>
</dbReference>
<protein>
    <submittedName>
        <fullName evidence="2">NrdH-redoxin</fullName>
    </submittedName>
</protein>
<dbReference type="GO" id="GO:0009055">
    <property type="term" value="F:electron transfer activity"/>
    <property type="evidence" value="ECO:0007669"/>
    <property type="project" value="TreeGrafter"/>
</dbReference>
<reference evidence="2 3" key="1">
    <citation type="journal article" date="2016" name="Nat. Commun.">
        <title>Thousands of microbial genomes shed light on interconnected biogeochemical processes in an aquifer system.</title>
        <authorList>
            <person name="Anantharaman K."/>
            <person name="Brown C.T."/>
            <person name="Hug L.A."/>
            <person name="Sharon I."/>
            <person name="Castelle C.J."/>
            <person name="Probst A.J."/>
            <person name="Thomas B.C."/>
            <person name="Singh A."/>
            <person name="Wilkins M.J."/>
            <person name="Karaoz U."/>
            <person name="Brodie E.L."/>
            <person name="Williams K.H."/>
            <person name="Hubbard S.S."/>
            <person name="Banfield J.F."/>
        </authorList>
    </citation>
    <scope>NUCLEOTIDE SEQUENCE [LARGE SCALE GENOMIC DNA]</scope>
</reference>
<evidence type="ECO:0000313" key="3">
    <source>
        <dbReference type="Proteomes" id="UP000176714"/>
    </source>
</evidence>
<evidence type="ECO:0000259" key="1">
    <source>
        <dbReference type="Pfam" id="PF00462"/>
    </source>
</evidence>
<comment type="caution">
    <text evidence="2">The sequence shown here is derived from an EMBL/GenBank/DDBJ whole genome shotgun (WGS) entry which is preliminary data.</text>
</comment>
<dbReference type="InterPro" id="IPR051548">
    <property type="entry name" value="Grx-like_ET"/>
</dbReference>
<accession>A0A1F6ERW2</accession>
<dbReference type="Proteomes" id="UP000176714">
    <property type="component" value="Unassembled WGS sequence"/>
</dbReference>
<organism evidence="2 3">
    <name type="scientific">Candidatus Kaiserbacteria bacterium RIFCSPLOWO2_01_FULL_55_19</name>
    <dbReference type="NCBI Taxonomy" id="1798516"/>
    <lineage>
        <taxon>Bacteria</taxon>
        <taxon>Candidatus Kaiseribacteriota</taxon>
    </lineage>
</organism>
<dbReference type="GO" id="GO:0045454">
    <property type="term" value="P:cell redox homeostasis"/>
    <property type="evidence" value="ECO:0007669"/>
    <property type="project" value="TreeGrafter"/>
</dbReference>
<name>A0A1F6ERW2_9BACT</name>
<sequence>MNKSVTIYSTPTCHFCQMTKDFLKGKGIAYTEFDVAHDLEKRQEMIQKSGQMGVPVIFVGDEMIIGFDQERLVSTLGITA</sequence>
<dbReference type="AlphaFoldDB" id="A0A1F6ERW2"/>
<proteinExistence type="predicted"/>
<dbReference type="PANTHER" id="PTHR34386">
    <property type="entry name" value="GLUTAREDOXIN"/>
    <property type="match status" value="1"/>
</dbReference>
<dbReference type="STRING" id="1798516.A2950_00095"/>
<gene>
    <name evidence="2" type="ORF">A2950_00095</name>
</gene>
<dbReference type="PROSITE" id="PS51354">
    <property type="entry name" value="GLUTAREDOXIN_2"/>
    <property type="match status" value="1"/>
</dbReference>
<dbReference type="InterPro" id="IPR036249">
    <property type="entry name" value="Thioredoxin-like_sf"/>
</dbReference>
<dbReference type="EMBL" id="MFMD01000029">
    <property type="protein sequence ID" value="OGG76367.1"/>
    <property type="molecule type" value="Genomic_DNA"/>
</dbReference>
<dbReference type="CDD" id="cd02976">
    <property type="entry name" value="NrdH"/>
    <property type="match status" value="1"/>
</dbReference>
<evidence type="ECO:0000313" key="2">
    <source>
        <dbReference type="EMBL" id="OGG76367.1"/>
    </source>
</evidence>